<evidence type="ECO:0000259" key="7">
    <source>
        <dbReference type="PROSITE" id="PS50850"/>
    </source>
</evidence>
<evidence type="ECO:0000313" key="8">
    <source>
        <dbReference type="EMBL" id="KAL0258809.1"/>
    </source>
</evidence>
<keyword evidence="3 6" id="KW-1133">Transmembrane helix</keyword>
<feature type="transmembrane region" description="Helical" evidence="6">
    <location>
        <begin position="220"/>
        <end position="238"/>
    </location>
</feature>
<feature type="transmembrane region" description="Helical" evidence="6">
    <location>
        <begin position="275"/>
        <end position="297"/>
    </location>
</feature>
<evidence type="ECO:0000256" key="2">
    <source>
        <dbReference type="ARBA" id="ARBA00022692"/>
    </source>
</evidence>
<reference evidence="8 9" key="1">
    <citation type="submission" date="2024-02" db="EMBL/GenBank/DDBJ databases">
        <title>De novo assembly and annotation of 12 fungi associated with fruit tree decline syndrome in Ontario, Canada.</title>
        <authorList>
            <person name="Sulman M."/>
            <person name="Ellouze W."/>
            <person name="Ilyukhin E."/>
        </authorList>
    </citation>
    <scope>NUCLEOTIDE SEQUENCE [LARGE SCALE GENOMIC DNA]</scope>
    <source>
        <strain evidence="8 9">FDS-637</strain>
    </source>
</reference>
<feature type="transmembrane region" description="Helical" evidence="6">
    <location>
        <begin position="385"/>
        <end position="408"/>
    </location>
</feature>
<dbReference type="Pfam" id="PF07690">
    <property type="entry name" value="MFS_1"/>
    <property type="match status" value="1"/>
</dbReference>
<gene>
    <name evidence="8" type="ORF">SLS55_006313</name>
</gene>
<dbReference type="EMBL" id="JAJVCZ030000006">
    <property type="protein sequence ID" value="KAL0258809.1"/>
    <property type="molecule type" value="Genomic_DNA"/>
</dbReference>
<evidence type="ECO:0000256" key="6">
    <source>
        <dbReference type="SAM" id="Phobius"/>
    </source>
</evidence>
<feature type="transmembrane region" description="Helical" evidence="6">
    <location>
        <begin position="415"/>
        <end position="436"/>
    </location>
</feature>
<feature type="transmembrane region" description="Helical" evidence="6">
    <location>
        <begin position="130"/>
        <end position="148"/>
    </location>
</feature>
<feature type="transmembrane region" description="Helical" evidence="6">
    <location>
        <begin position="448"/>
        <end position="466"/>
    </location>
</feature>
<dbReference type="SUPFAM" id="SSF103473">
    <property type="entry name" value="MFS general substrate transporter"/>
    <property type="match status" value="1"/>
</dbReference>
<evidence type="ECO:0000256" key="5">
    <source>
        <dbReference type="SAM" id="MobiDB-lite"/>
    </source>
</evidence>
<feature type="domain" description="Major facilitator superfamily (MFS) profile" evidence="7">
    <location>
        <begin position="64"/>
        <end position="476"/>
    </location>
</feature>
<dbReference type="InterPro" id="IPR036259">
    <property type="entry name" value="MFS_trans_sf"/>
</dbReference>
<evidence type="ECO:0000256" key="4">
    <source>
        <dbReference type="ARBA" id="ARBA00023136"/>
    </source>
</evidence>
<comment type="subcellular location">
    <subcellularLocation>
        <location evidence="1">Membrane</location>
        <topology evidence="1">Multi-pass membrane protein</topology>
    </subcellularLocation>
</comment>
<comment type="caution">
    <text evidence="8">The sequence shown here is derived from an EMBL/GenBank/DDBJ whole genome shotgun (WGS) entry which is preliminary data.</text>
</comment>
<evidence type="ECO:0000256" key="3">
    <source>
        <dbReference type="ARBA" id="ARBA00022989"/>
    </source>
</evidence>
<proteinExistence type="predicted"/>
<keyword evidence="4 6" id="KW-0472">Membrane</keyword>
<dbReference type="PANTHER" id="PTHR23502">
    <property type="entry name" value="MAJOR FACILITATOR SUPERFAMILY"/>
    <property type="match status" value="1"/>
</dbReference>
<feature type="transmembrane region" description="Helical" evidence="6">
    <location>
        <begin position="355"/>
        <end position="373"/>
    </location>
</feature>
<dbReference type="GeneID" id="92010398"/>
<accession>A0ABR3CDV4</accession>
<dbReference type="PANTHER" id="PTHR23502:SF159">
    <property type="entry name" value="TRANSPORTER, PUTATIVE (AFU_ORTHOLOGUE AFUA_4G14230)-RELATED"/>
    <property type="match status" value="1"/>
</dbReference>
<protein>
    <recommendedName>
        <fullName evidence="7">Major facilitator superfamily (MFS) profile domain-containing protein</fullName>
    </recommendedName>
</protein>
<feature type="transmembrane region" description="Helical" evidence="6">
    <location>
        <begin position="160"/>
        <end position="182"/>
    </location>
</feature>
<feature type="region of interest" description="Disordered" evidence="5">
    <location>
        <begin position="1"/>
        <end position="30"/>
    </location>
</feature>
<dbReference type="InterPro" id="IPR020846">
    <property type="entry name" value="MFS_dom"/>
</dbReference>
<feature type="transmembrane region" description="Helical" evidence="6">
    <location>
        <begin position="309"/>
        <end position="334"/>
    </location>
</feature>
<evidence type="ECO:0000256" key="1">
    <source>
        <dbReference type="ARBA" id="ARBA00004141"/>
    </source>
</evidence>
<dbReference type="PROSITE" id="PS50850">
    <property type="entry name" value="MFS"/>
    <property type="match status" value="1"/>
</dbReference>
<dbReference type="Gene3D" id="1.20.1720.10">
    <property type="entry name" value="Multidrug resistance protein D"/>
    <property type="match status" value="1"/>
</dbReference>
<dbReference type="RefSeq" id="XP_066631838.1">
    <property type="nucleotide sequence ID" value="XM_066777743.1"/>
</dbReference>
<keyword evidence="9" id="KW-1185">Reference proteome</keyword>
<evidence type="ECO:0000313" key="9">
    <source>
        <dbReference type="Proteomes" id="UP001430584"/>
    </source>
</evidence>
<dbReference type="InterPro" id="IPR011701">
    <property type="entry name" value="MFS"/>
</dbReference>
<name>A0ABR3CDV4_9PEZI</name>
<sequence>MAASPEKQAASRLSAPAPSELERGLSTSNSEELVLAKDGTVLVPQPSSNPDDPLNWSWTKKHVVLCALIPGCLLSDWALTWGSVLFQLQAPEWHMSVQAVSQSMSPGIFMQGPGGILAVPLCQRYGRLPVLFWSQFLTLIVTIGATFADSYASFTAMRTLQGFFGAAPQVIGLSMIHDMFFFHERARKINIWAASFLIGPYLGPFISSLIISKLNWREDFGVLAGFYGLSVLMVVFLGEETLYERNVSEKPKDRSIAQHISSLLGIEGARAKGPALFVMPLTMWTIGLVSTISQFVLPPVLAGGYGFSYVALAMIHFAPMIGTIVAELWGHWFNDFIATRYMKRHGGTHLPENRLNGVYIPVIIGVGGLVLFGETLQHQLSWVGLAFGWGMTCFATLGGMTAISAYVLDCFPHHAALASAWINFWRVVGGFTVLYFQLDWVHLNGPAVAFGCQAAIIAGAAIIGVVPTQLWGARWRAKWPAPVPEN</sequence>
<keyword evidence="2 6" id="KW-0812">Transmembrane</keyword>
<organism evidence="8 9">
    <name type="scientific">Diplodia seriata</name>
    <dbReference type="NCBI Taxonomy" id="420778"/>
    <lineage>
        <taxon>Eukaryota</taxon>
        <taxon>Fungi</taxon>
        <taxon>Dikarya</taxon>
        <taxon>Ascomycota</taxon>
        <taxon>Pezizomycotina</taxon>
        <taxon>Dothideomycetes</taxon>
        <taxon>Dothideomycetes incertae sedis</taxon>
        <taxon>Botryosphaeriales</taxon>
        <taxon>Botryosphaeriaceae</taxon>
        <taxon>Diplodia</taxon>
    </lineage>
</organism>
<dbReference type="Proteomes" id="UP001430584">
    <property type="component" value="Unassembled WGS sequence"/>
</dbReference>
<feature type="transmembrane region" description="Helical" evidence="6">
    <location>
        <begin position="189"/>
        <end position="214"/>
    </location>
</feature>